<feature type="transmembrane region" description="Helical" evidence="6">
    <location>
        <begin position="166"/>
        <end position="190"/>
    </location>
</feature>
<feature type="transmembrane region" description="Helical" evidence="6">
    <location>
        <begin position="297"/>
        <end position="320"/>
    </location>
</feature>
<keyword evidence="2" id="KW-1003">Cell membrane</keyword>
<feature type="transmembrane region" description="Helical" evidence="6">
    <location>
        <begin position="91"/>
        <end position="110"/>
    </location>
</feature>
<evidence type="ECO:0000313" key="8">
    <source>
        <dbReference type="Proteomes" id="UP000186323"/>
    </source>
</evidence>
<dbReference type="GO" id="GO:0005886">
    <property type="term" value="C:plasma membrane"/>
    <property type="evidence" value="ECO:0007669"/>
    <property type="project" value="UniProtKB-SubCell"/>
</dbReference>
<dbReference type="EMBL" id="LT630450">
    <property type="protein sequence ID" value="SFV73003.1"/>
    <property type="molecule type" value="Genomic_DNA"/>
</dbReference>
<dbReference type="KEGG" id="dpg:DESPIGER_1151"/>
<feature type="transmembrane region" description="Helical" evidence="6">
    <location>
        <begin position="332"/>
        <end position="359"/>
    </location>
</feature>
<accession>A0A1K1LE65</accession>
<evidence type="ECO:0000256" key="3">
    <source>
        <dbReference type="ARBA" id="ARBA00022692"/>
    </source>
</evidence>
<dbReference type="Proteomes" id="UP000186323">
    <property type="component" value="Chromosome I"/>
</dbReference>
<keyword evidence="4 6" id="KW-1133">Transmembrane helix</keyword>
<feature type="transmembrane region" description="Helical" evidence="6">
    <location>
        <begin position="40"/>
        <end position="59"/>
    </location>
</feature>
<feature type="transmembrane region" description="Helical" evidence="6">
    <location>
        <begin position="143"/>
        <end position="160"/>
    </location>
</feature>
<evidence type="ECO:0000256" key="5">
    <source>
        <dbReference type="ARBA" id="ARBA00023136"/>
    </source>
</evidence>
<dbReference type="PANTHER" id="PTHR30482:SF20">
    <property type="entry name" value="HIGH-AFFINITY BRANCHED-CHAIN AMINO ACID TRANSPORT SYSTEM PERMEASE PROTEIN LIVM"/>
    <property type="match status" value="1"/>
</dbReference>
<dbReference type="InterPro" id="IPR001851">
    <property type="entry name" value="ABC_transp_permease"/>
</dbReference>
<keyword evidence="5 6" id="KW-0472">Membrane</keyword>
<evidence type="ECO:0000256" key="1">
    <source>
        <dbReference type="ARBA" id="ARBA00004651"/>
    </source>
</evidence>
<keyword evidence="8" id="KW-1185">Reference proteome</keyword>
<evidence type="ECO:0000256" key="2">
    <source>
        <dbReference type="ARBA" id="ARBA00022475"/>
    </source>
</evidence>
<dbReference type="Pfam" id="PF02653">
    <property type="entry name" value="BPD_transp_2"/>
    <property type="match status" value="1"/>
</dbReference>
<feature type="transmembrane region" description="Helical" evidence="6">
    <location>
        <begin position="197"/>
        <end position="216"/>
    </location>
</feature>
<dbReference type="AlphaFoldDB" id="A0A1K1LE65"/>
<dbReference type="PANTHER" id="PTHR30482">
    <property type="entry name" value="HIGH-AFFINITY BRANCHED-CHAIN AMINO ACID TRANSPORT SYSTEM PERMEASE"/>
    <property type="match status" value="1"/>
</dbReference>
<reference evidence="8" key="1">
    <citation type="submission" date="2016-10" db="EMBL/GenBank/DDBJ databases">
        <authorList>
            <person name="Wegmann U."/>
        </authorList>
    </citation>
    <scope>NUCLEOTIDE SEQUENCE [LARGE SCALE GENOMIC DNA]</scope>
</reference>
<feature type="transmembrane region" description="Helical" evidence="6">
    <location>
        <begin position="116"/>
        <end position="136"/>
    </location>
</feature>
<proteinExistence type="predicted"/>
<sequence length="411" mass="44725">MMQYLTKALLAACWFMLLTFPVMGIKLNSVDQTVEWQFDRVILLGVAIFFLSMLWNWCFSRKARGIPLIRLPEGLGRGLHRLVTLPGRSTATRLTSLGLLLAVMIVMPLVSSFYQTNIMISAMLYVILALGLNIAVGIAGQLVLGYVAFYAVGAYSYALLNQAFGLGFWACLPVGGFMAIVFGLALGFPVLRLRGDYLAIVTLGFGEIVRLVLLNWTSLTGGSGGIKNIPGPSFFGQELEIAANTIFIYYLVLLAVILTIIVISRLKNSRVGLALQALREDEIACEAMGIDLARVKLSAFALSSCWAGFAGVIFAAKTTFINPASFTFMESAMILSMVVLGGMGSIVGVVIAATILILAPEYLRAFSEYRMLLFGAIMVIMMIFRPQGLVTGERRRYRITALQGGSKGERA</sequence>
<dbReference type="GO" id="GO:0015658">
    <property type="term" value="F:branched-chain amino acid transmembrane transporter activity"/>
    <property type="evidence" value="ECO:0007669"/>
    <property type="project" value="InterPro"/>
</dbReference>
<comment type="subcellular location">
    <subcellularLocation>
        <location evidence="1">Cell membrane</location>
        <topology evidence="1">Multi-pass membrane protein</topology>
    </subcellularLocation>
</comment>
<protein>
    <submittedName>
        <fullName evidence="7">Branched-chain amino acid transport system permease protein LivM (TC 3.A.1.4.1)</fullName>
    </submittedName>
</protein>
<dbReference type="InterPro" id="IPR043428">
    <property type="entry name" value="LivM-like"/>
</dbReference>
<keyword evidence="3 6" id="KW-0812">Transmembrane</keyword>
<feature type="transmembrane region" description="Helical" evidence="6">
    <location>
        <begin position="371"/>
        <end position="388"/>
    </location>
</feature>
<gene>
    <name evidence="7" type="ORF">DESPIGER_1151</name>
</gene>
<dbReference type="CDD" id="cd06581">
    <property type="entry name" value="TM_PBP1_LivM_like"/>
    <property type="match status" value="1"/>
</dbReference>
<organism evidence="7 8">
    <name type="scientific">Desulfovibrio piger</name>
    <dbReference type="NCBI Taxonomy" id="901"/>
    <lineage>
        <taxon>Bacteria</taxon>
        <taxon>Pseudomonadati</taxon>
        <taxon>Thermodesulfobacteriota</taxon>
        <taxon>Desulfovibrionia</taxon>
        <taxon>Desulfovibrionales</taxon>
        <taxon>Desulfovibrionaceae</taxon>
        <taxon>Desulfovibrio</taxon>
    </lineage>
</organism>
<name>A0A1K1LE65_9BACT</name>
<evidence type="ECO:0000256" key="6">
    <source>
        <dbReference type="SAM" id="Phobius"/>
    </source>
</evidence>
<evidence type="ECO:0000256" key="4">
    <source>
        <dbReference type="ARBA" id="ARBA00022989"/>
    </source>
</evidence>
<evidence type="ECO:0000313" key="7">
    <source>
        <dbReference type="EMBL" id="SFV73003.1"/>
    </source>
</evidence>
<feature type="transmembrane region" description="Helical" evidence="6">
    <location>
        <begin position="241"/>
        <end position="263"/>
    </location>
</feature>